<protein>
    <submittedName>
        <fullName evidence="1">Uncharacterized protein</fullName>
    </submittedName>
</protein>
<reference evidence="1" key="1">
    <citation type="submission" date="2014-11" db="EMBL/GenBank/DDBJ databases">
        <authorList>
            <person name="Amaro Gonzalez C."/>
        </authorList>
    </citation>
    <scope>NUCLEOTIDE SEQUENCE</scope>
</reference>
<dbReference type="AlphaFoldDB" id="A0A0E9XQF8"/>
<reference evidence="1" key="2">
    <citation type="journal article" date="2015" name="Fish Shellfish Immunol.">
        <title>Early steps in the European eel (Anguilla anguilla)-Vibrio vulnificus interaction in the gills: Role of the RtxA13 toxin.</title>
        <authorList>
            <person name="Callol A."/>
            <person name="Pajuelo D."/>
            <person name="Ebbesson L."/>
            <person name="Teles M."/>
            <person name="MacKenzie S."/>
            <person name="Amaro C."/>
        </authorList>
    </citation>
    <scope>NUCLEOTIDE SEQUENCE</scope>
</reference>
<organism evidence="1">
    <name type="scientific">Anguilla anguilla</name>
    <name type="common">European freshwater eel</name>
    <name type="synonym">Muraena anguilla</name>
    <dbReference type="NCBI Taxonomy" id="7936"/>
    <lineage>
        <taxon>Eukaryota</taxon>
        <taxon>Metazoa</taxon>
        <taxon>Chordata</taxon>
        <taxon>Craniata</taxon>
        <taxon>Vertebrata</taxon>
        <taxon>Euteleostomi</taxon>
        <taxon>Actinopterygii</taxon>
        <taxon>Neopterygii</taxon>
        <taxon>Teleostei</taxon>
        <taxon>Anguilliformes</taxon>
        <taxon>Anguillidae</taxon>
        <taxon>Anguilla</taxon>
    </lineage>
</organism>
<dbReference type="EMBL" id="GBXM01003605">
    <property type="protein sequence ID" value="JAI04973.1"/>
    <property type="molecule type" value="Transcribed_RNA"/>
</dbReference>
<proteinExistence type="predicted"/>
<sequence>MDPSLSHSWRSLNLVYTLTTCTSL</sequence>
<name>A0A0E9XQF8_ANGAN</name>
<accession>A0A0E9XQF8</accession>
<evidence type="ECO:0000313" key="1">
    <source>
        <dbReference type="EMBL" id="JAI04973.1"/>
    </source>
</evidence>